<dbReference type="RefSeq" id="WP_264793073.1">
    <property type="nucleotide sequence ID" value="NZ_AP026867.1"/>
</dbReference>
<keyword evidence="1" id="KW-0732">Signal</keyword>
<organism evidence="3 4">
    <name type="scientific">Aureispira anguillae</name>
    <dbReference type="NCBI Taxonomy" id="2864201"/>
    <lineage>
        <taxon>Bacteria</taxon>
        <taxon>Pseudomonadati</taxon>
        <taxon>Bacteroidota</taxon>
        <taxon>Saprospiria</taxon>
        <taxon>Saprospirales</taxon>
        <taxon>Saprospiraceae</taxon>
        <taxon>Aureispira</taxon>
    </lineage>
</organism>
<dbReference type="EMBL" id="AP026867">
    <property type="protein sequence ID" value="BDS11940.1"/>
    <property type="molecule type" value="Genomic_DNA"/>
</dbReference>
<dbReference type="NCBIfam" id="TIGR04183">
    <property type="entry name" value="Por_Secre_tail"/>
    <property type="match status" value="1"/>
</dbReference>
<accession>A0A915YF75</accession>
<keyword evidence="4" id="KW-1185">Reference proteome</keyword>
<dbReference type="KEGG" id="aup:AsAng_0026550"/>
<feature type="domain" description="Secretion system C-terminal sorting" evidence="2">
    <location>
        <begin position="647"/>
        <end position="721"/>
    </location>
</feature>
<evidence type="ECO:0000259" key="2">
    <source>
        <dbReference type="Pfam" id="PF18962"/>
    </source>
</evidence>
<dbReference type="AlphaFoldDB" id="A0A915YF75"/>
<evidence type="ECO:0000256" key="1">
    <source>
        <dbReference type="SAM" id="SignalP"/>
    </source>
</evidence>
<name>A0A915YF75_9BACT</name>
<gene>
    <name evidence="3" type="ORF">AsAng_0026550</name>
</gene>
<reference evidence="3" key="1">
    <citation type="submission" date="2022-09" db="EMBL/GenBank/DDBJ databases">
        <title>Aureispira anguillicida sp. nov., isolated from Leptocephalus of Japanese eel Anguilla japonica.</title>
        <authorList>
            <person name="Yuasa K."/>
            <person name="Mekata T."/>
            <person name="Ikunari K."/>
        </authorList>
    </citation>
    <scope>NUCLEOTIDE SEQUENCE</scope>
    <source>
        <strain evidence="3">EL160426</strain>
    </source>
</reference>
<proteinExistence type="predicted"/>
<dbReference type="Pfam" id="PF18962">
    <property type="entry name" value="Por_Secre_tail"/>
    <property type="match status" value="1"/>
</dbReference>
<evidence type="ECO:0000313" key="4">
    <source>
        <dbReference type="Proteomes" id="UP001060919"/>
    </source>
</evidence>
<feature type="chain" id="PRO_5037571134" evidence="1">
    <location>
        <begin position="23"/>
        <end position="723"/>
    </location>
</feature>
<dbReference type="Proteomes" id="UP001060919">
    <property type="component" value="Chromosome"/>
</dbReference>
<dbReference type="InterPro" id="IPR026444">
    <property type="entry name" value="Secre_tail"/>
</dbReference>
<evidence type="ECO:0000313" key="3">
    <source>
        <dbReference type="EMBL" id="BDS11940.1"/>
    </source>
</evidence>
<sequence length="723" mass="77523">MKKLTLFKCILFLMLFVSNTNAQTKLWGVGAPNGQAAAEFQTNFVQSTTAANYSVTEWTALSISDSSNSTGSGANIPGAAYWQRSTTGLSQGAYAISEPAKSNSVANGVAIFDSDFLDNGGVAGAFGTGSSPAYQKAELISPRMDLTGATDSAIIVEFYSYYRHFNVTEYSVSVSVDDGVSWSSAFDIKSLQFAPRNNPVDGTLRVLFPNVTTGVSNLTQCRVKFTFNGRYYFTMLDDILVETAPEYDIAIGLPREVVSGSHYEEIGDIVRLSNNTHRPLINVDPTNLADWIWGAKVVNYGTKTIQAANAPSIKCSIDFTDASGVTTYGVYLDTLVGGPTDSISANDPLVGVTMIDHLRELDFIISHGAGTYNVTYWVEHNLTDGSPVNDTVKHDFVITDNQGGTTSYYLTKSKVSPLNNRVYGEDRFTIDQLASFEYGSIYSFPRGASDSIKIDSVDFVYYLAGNFTGPANQTVFVNIYEYVDGSNGGTSNGSIEGAELTKIAFAAVPLTGLGTTVPTRSYTLATATNFVNATGTGSVPSLKDNAYYYITLELNPSQTGGSPLLGTSNSPFLAETRLNYALNRAGTSSAGPVSATTAKVVNSSGSIGFYDSLSDNHKVPSIGIHLSASPLNLTKITKVAANAKLEVYPSPTTDYLTIDVQFNAPTDVQYVITDVSGRVVYLNQSNSVSKEEHKVDVSMLPSGVYFIAAKTTQGVSTKRIVKK</sequence>
<feature type="signal peptide" evidence="1">
    <location>
        <begin position="1"/>
        <end position="22"/>
    </location>
</feature>
<protein>
    <submittedName>
        <fullName evidence="3">T9SS type A sorting domain-containing protein</fullName>
    </submittedName>
</protein>